<feature type="binding site" evidence="12">
    <location>
        <position position="118"/>
    </location>
    <ligand>
        <name>substrate</name>
    </ligand>
</feature>
<evidence type="ECO:0000313" key="13">
    <source>
        <dbReference type="EMBL" id="RFS43815.1"/>
    </source>
</evidence>
<evidence type="ECO:0000256" key="4">
    <source>
        <dbReference type="ARBA" id="ARBA00011233"/>
    </source>
</evidence>
<evidence type="ECO:0000256" key="2">
    <source>
        <dbReference type="ARBA" id="ARBA00001968"/>
    </source>
</evidence>
<keyword evidence="14" id="KW-1185">Reference proteome</keyword>
<evidence type="ECO:0000256" key="11">
    <source>
        <dbReference type="ARBA" id="ARBA00047973"/>
    </source>
</evidence>
<proteinExistence type="inferred from homology"/>
<dbReference type="InterPro" id="IPR036704">
    <property type="entry name" value="RraA/RraA-like_sf"/>
</dbReference>
<evidence type="ECO:0000256" key="8">
    <source>
        <dbReference type="ARBA" id="ARBA00025046"/>
    </source>
</evidence>
<evidence type="ECO:0000256" key="5">
    <source>
        <dbReference type="ARBA" id="ARBA00012213"/>
    </source>
</evidence>
<organism evidence="13 14">
    <name type="scientific">Micromonospora craniellae</name>
    <dbReference type="NCBI Taxonomy" id="2294034"/>
    <lineage>
        <taxon>Bacteria</taxon>
        <taxon>Bacillati</taxon>
        <taxon>Actinomycetota</taxon>
        <taxon>Actinomycetes</taxon>
        <taxon>Micromonosporales</taxon>
        <taxon>Micromonosporaceae</taxon>
        <taxon>Micromonospora</taxon>
    </lineage>
</organism>
<dbReference type="GO" id="GO:0047443">
    <property type="term" value="F:4-hydroxy-4-methyl-2-oxoglutarate aldolase activity"/>
    <property type="evidence" value="ECO:0007669"/>
    <property type="project" value="UniProtKB-EC"/>
</dbReference>
<comment type="catalytic activity">
    <reaction evidence="1">
        <text>4-hydroxy-4-methyl-2-oxoglutarate = 2 pyruvate</text>
        <dbReference type="Rhea" id="RHEA:22748"/>
        <dbReference type="ChEBI" id="CHEBI:15361"/>
        <dbReference type="ChEBI" id="CHEBI:58276"/>
        <dbReference type="EC" id="4.1.3.17"/>
    </reaction>
</comment>
<dbReference type="InterPro" id="IPR005493">
    <property type="entry name" value="RraA/RraA-like"/>
</dbReference>
<dbReference type="Pfam" id="PF03737">
    <property type="entry name" value="RraA-like"/>
    <property type="match status" value="1"/>
</dbReference>
<dbReference type="PANTHER" id="PTHR33254:SF16">
    <property type="entry name" value="BLR3842 PROTEIN"/>
    <property type="match status" value="1"/>
</dbReference>
<accession>A0A372FSU4</accession>
<comment type="subunit">
    <text evidence="4">Homotrimer.</text>
</comment>
<gene>
    <name evidence="13" type="ORF">D0Q02_25765</name>
</gene>
<keyword evidence="12" id="KW-0460">Magnesium</keyword>
<reference evidence="13 14" key="1">
    <citation type="submission" date="2018-08" db="EMBL/GenBank/DDBJ databases">
        <title>Verrucosispora craniellae sp. nov., isolated from a marine sponge in the South China Sea.</title>
        <authorList>
            <person name="Li L."/>
            <person name="Lin H.W."/>
        </authorList>
    </citation>
    <scope>NUCLEOTIDE SEQUENCE [LARGE SCALE GENOMIC DNA]</scope>
    <source>
        <strain evidence="13 14">LHW63014</strain>
    </source>
</reference>
<comment type="function">
    <text evidence="8">Catalyzes the aldol cleavage of 4-hydroxy-4-methyl-2-oxoglutarate (HMG) into 2 molecules of pyruvate. Also contains a secondary oxaloacetate (OAA) decarboxylase activity due to the common pyruvate enolate transition state formed following C-C bond cleavage in the retro-aldol and decarboxylation reactions.</text>
</comment>
<dbReference type="EC" id="4.1.3.17" evidence="5"/>
<evidence type="ECO:0000256" key="7">
    <source>
        <dbReference type="ARBA" id="ARBA00016549"/>
    </source>
</evidence>
<sequence>METPPVDEICRRFGKLYVAAIADALDDAGLWHQVMTDVLPLTTDMAVAGVAFTALGRPERSTDRSVRLGARMIDELSAGEVAVLDCAGDRTVGHWGELLTNGAMARGAVGAVIDGGVRDTGAILPLKFPIFNRFRSARDAKGRWNVVDMQSPVVCGGVRVHPGDIIVGDSDGVVVVPRAIAMDVLVEAEATVRTETEIRQRVRAGESVGTLYQQYERF</sequence>
<comment type="caution">
    <text evidence="13">The sequence shown here is derived from an EMBL/GenBank/DDBJ whole genome shotgun (WGS) entry which is preliminary data.</text>
</comment>
<feature type="binding site" evidence="12">
    <location>
        <position position="119"/>
    </location>
    <ligand>
        <name>Mg(2+)</name>
        <dbReference type="ChEBI" id="CHEBI:18420"/>
    </ligand>
</feature>
<comment type="cofactor">
    <cofactor evidence="2">
        <name>a divalent metal cation</name>
        <dbReference type="ChEBI" id="CHEBI:60240"/>
    </cofactor>
</comment>
<dbReference type="RefSeq" id="WP_117230593.1">
    <property type="nucleotide sequence ID" value="NZ_CP061725.1"/>
</dbReference>
<evidence type="ECO:0000256" key="3">
    <source>
        <dbReference type="ARBA" id="ARBA00008621"/>
    </source>
</evidence>
<feature type="binding site" evidence="12">
    <location>
        <begin position="96"/>
        <end position="99"/>
    </location>
    <ligand>
        <name>substrate</name>
    </ligand>
</feature>
<dbReference type="EC" id="4.1.1.112" evidence="6"/>
<evidence type="ECO:0000256" key="9">
    <source>
        <dbReference type="ARBA" id="ARBA00030169"/>
    </source>
</evidence>
<evidence type="ECO:0000256" key="10">
    <source>
        <dbReference type="ARBA" id="ARBA00032305"/>
    </source>
</evidence>
<dbReference type="Proteomes" id="UP000262621">
    <property type="component" value="Unassembled WGS sequence"/>
</dbReference>
<protein>
    <recommendedName>
        <fullName evidence="7">Putative 4-hydroxy-4-methyl-2-oxoglutarate aldolase</fullName>
        <ecNumber evidence="6">4.1.1.112</ecNumber>
        <ecNumber evidence="5">4.1.3.17</ecNumber>
    </recommendedName>
    <alternativeName>
        <fullName evidence="10">Oxaloacetate decarboxylase</fullName>
    </alternativeName>
    <alternativeName>
        <fullName evidence="9">RraA-like protein</fullName>
    </alternativeName>
</protein>
<dbReference type="CDD" id="cd16841">
    <property type="entry name" value="RraA_family"/>
    <property type="match status" value="1"/>
</dbReference>
<name>A0A372FSU4_9ACTN</name>
<dbReference type="SUPFAM" id="SSF89562">
    <property type="entry name" value="RraA-like"/>
    <property type="match status" value="1"/>
</dbReference>
<comment type="similarity">
    <text evidence="3">Belongs to the class II aldolase/RraA-like family.</text>
</comment>
<dbReference type="AlphaFoldDB" id="A0A372FSU4"/>
<dbReference type="EMBL" id="QVFU01000044">
    <property type="protein sequence ID" value="RFS43815.1"/>
    <property type="molecule type" value="Genomic_DNA"/>
</dbReference>
<dbReference type="GO" id="GO:0008948">
    <property type="term" value="F:oxaloacetate decarboxylase activity"/>
    <property type="evidence" value="ECO:0007669"/>
    <property type="project" value="UniProtKB-EC"/>
</dbReference>
<dbReference type="GO" id="GO:0046872">
    <property type="term" value="F:metal ion binding"/>
    <property type="evidence" value="ECO:0007669"/>
    <property type="project" value="UniProtKB-KW"/>
</dbReference>
<keyword evidence="12" id="KW-0479">Metal-binding</keyword>
<evidence type="ECO:0000256" key="12">
    <source>
        <dbReference type="PIRSR" id="PIRSR605493-1"/>
    </source>
</evidence>
<comment type="catalytic activity">
    <reaction evidence="11">
        <text>oxaloacetate + H(+) = pyruvate + CO2</text>
        <dbReference type="Rhea" id="RHEA:15641"/>
        <dbReference type="ChEBI" id="CHEBI:15361"/>
        <dbReference type="ChEBI" id="CHEBI:15378"/>
        <dbReference type="ChEBI" id="CHEBI:16452"/>
        <dbReference type="ChEBI" id="CHEBI:16526"/>
        <dbReference type="EC" id="4.1.1.112"/>
    </reaction>
</comment>
<evidence type="ECO:0000313" key="14">
    <source>
        <dbReference type="Proteomes" id="UP000262621"/>
    </source>
</evidence>
<comment type="cofactor">
    <cofactor evidence="12">
        <name>Mg(2+)</name>
        <dbReference type="ChEBI" id="CHEBI:18420"/>
    </cofactor>
</comment>
<dbReference type="Gene3D" id="3.50.30.40">
    <property type="entry name" value="Ribonuclease E inhibitor RraA/RraA-like"/>
    <property type="match status" value="1"/>
</dbReference>
<evidence type="ECO:0000256" key="1">
    <source>
        <dbReference type="ARBA" id="ARBA00001342"/>
    </source>
</evidence>
<dbReference type="PANTHER" id="PTHR33254">
    <property type="entry name" value="4-HYDROXY-4-METHYL-2-OXOGLUTARATE ALDOLASE 3-RELATED"/>
    <property type="match status" value="1"/>
</dbReference>
<dbReference type="OrthoDB" id="943692at2"/>
<evidence type="ECO:0000256" key="6">
    <source>
        <dbReference type="ARBA" id="ARBA00012947"/>
    </source>
</evidence>